<dbReference type="PANTHER" id="PTHR11952:SF9">
    <property type="entry name" value="UDP-SUGAR PYROPHOSPHORYLASE"/>
    <property type="match status" value="1"/>
</dbReference>
<reference evidence="8 10" key="1">
    <citation type="journal article" date="2012" name="Nature">
        <title>Algal genomes reveal evolutionary mosaicism and the fate of nucleomorphs.</title>
        <authorList>
            <consortium name="DOE Joint Genome Institute"/>
            <person name="Curtis B.A."/>
            <person name="Tanifuji G."/>
            <person name="Burki F."/>
            <person name="Gruber A."/>
            <person name="Irimia M."/>
            <person name="Maruyama S."/>
            <person name="Arias M.C."/>
            <person name="Ball S.G."/>
            <person name="Gile G.H."/>
            <person name="Hirakawa Y."/>
            <person name="Hopkins J.F."/>
            <person name="Kuo A."/>
            <person name="Rensing S.A."/>
            <person name="Schmutz J."/>
            <person name="Symeonidi A."/>
            <person name="Elias M."/>
            <person name="Eveleigh R.J."/>
            <person name="Herman E.K."/>
            <person name="Klute M.J."/>
            <person name="Nakayama T."/>
            <person name="Obornik M."/>
            <person name="Reyes-Prieto A."/>
            <person name="Armbrust E.V."/>
            <person name="Aves S.J."/>
            <person name="Beiko R.G."/>
            <person name="Coutinho P."/>
            <person name="Dacks J.B."/>
            <person name="Durnford D.G."/>
            <person name="Fast N.M."/>
            <person name="Green B.R."/>
            <person name="Grisdale C.J."/>
            <person name="Hempel F."/>
            <person name="Henrissat B."/>
            <person name="Hoppner M.P."/>
            <person name="Ishida K."/>
            <person name="Kim E."/>
            <person name="Koreny L."/>
            <person name="Kroth P.G."/>
            <person name="Liu Y."/>
            <person name="Malik S.B."/>
            <person name="Maier U.G."/>
            <person name="McRose D."/>
            <person name="Mock T."/>
            <person name="Neilson J.A."/>
            <person name="Onodera N.T."/>
            <person name="Poole A.M."/>
            <person name="Pritham E.J."/>
            <person name="Richards T.A."/>
            <person name="Rocap G."/>
            <person name="Roy S.W."/>
            <person name="Sarai C."/>
            <person name="Schaack S."/>
            <person name="Shirato S."/>
            <person name="Slamovits C.H."/>
            <person name="Spencer D.F."/>
            <person name="Suzuki S."/>
            <person name="Worden A.Z."/>
            <person name="Zauner S."/>
            <person name="Barry K."/>
            <person name="Bell C."/>
            <person name="Bharti A.K."/>
            <person name="Crow J.A."/>
            <person name="Grimwood J."/>
            <person name="Kramer R."/>
            <person name="Lindquist E."/>
            <person name="Lucas S."/>
            <person name="Salamov A."/>
            <person name="McFadden G.I."/>
            <person name="Lane C.E."/>
            <person name="Keeling P.J."/>
            <person name="Gray M.W."/>
            <person name="Grigoriev I.V."/>
            <person name="Archibald J.M."/>
        </authorList>
    </citation>
    <scope>NUCLEOTIDE SEQUENCE</scope>
    <source>
        <strain evidence="8 10">CCMP2712</strain>
    </source>
</reference>
<dbReference type="EC" id="2.7.7.64" evidence="6"/>
<dbReference type="InterPro" id="IPR039741">
    <property type="entry name" value="UDP-sugar_pyrophosphorylase"/>
</dbReference>
<dbReference type="AlphaFoldDB" id="L1JL88"/>
<dbReference type="EMBL" id="JH992984">
    <property type="protein sequence ID" value="EKX48855.1"/>
    <property type="molecule type" value="Genomic_DNA"/>
</dbReference>
<dbReference type="RefSeq" id="XP_005835835.1">
    <property type="nucleotide sequence ID" value="XM_005835778.1"/>
</dbReference>
<evidence type="ECO:0000256" key="3">
    <source>
        <dbReference type="ARBA" id="ARBA00022679"/>
    </source>
</evidence>
<dbReference type="HOGENOM" id="CLU_016797_0_0_1"/>
<accession>L1JL88</accession>
<evidence type="ECO:0000256" key="1">
    <source>
        <dbReference type="ARBA" id="ARBA00001936"/>
    </source>
</evidence>
<keyword evidence="3" id="KW-0808">Transferase</keyword>
<dbReference type="Gene3D" id="3.90.550.10">
    <property type="entry name" value="Spore Coat Polysaccharide Biosynthesis Protein SpsA, Chain A"/>
    <property type="match status" value="1"/>
</dbReference>
<dbReference type="SUPFAM" id="SSF53448">
    <property type="entry name" value="Nucleotide-diphospho-sugar transferases"/>
    <property type="match status" value="1"/>
</dbReference>
<reference evidence="9" key="3">
    <citation type="submission" date="2015-06" db="UniProtKB">
        <authorList>
            <consortium name="EnsemblProtists"/>
        </authorList>
    </citation>
    <scope>IDENTIFICATION</scope>
</reference>
<evidence type="ECO:0000256" key="5">
    <source>
        <dbReference type="ARBA" id="ARBA00038047"/>
    </source>
</evidence>
<organism evidence="8">
    <name type="scientific">Guillardia theta (strain CCMP2712)</name>
    <name type="common">Cryptophyte</name>
    <dbReference type="NCBI Taxonomy" id="905079"/>
    <lineage>
        <taxon>Eukaryota</taxon>
        <taxon>Cryptophyceae</taxon>
        <taxon>Pyrenomonadales</taxon>
        <taxon>Geminigeraceae</taxon>
        <taxon>Guillardia</taxon>
    </lineage>
</organism>
<keyword evidence="4" id="KW-0548">Nucleotidyltransferase</keyword>
<dbReference type="Proteomes" id="UP000011087">
    <property type="component" value="Unassembled WGS sequence"/>
</dbReference>
<evidence type="ECO:0000313" key="8">
    <source>
        <dbReference type="EMBL" id="EKX48855.1"/>
    </source>
</evidence>
<dbReference type="OMA" id="FAGWPES"/>
<evidence type="ECO:0000313" key="9">
    <source>
        <dbReference type="EnsemblProtists" id="EKX48855"/>
    </source>
</evidence>
<comment type="cofactor">
    <cofactor evidence="2">
        <name>Mg(2+)</name>
        <dbReference type="ChEBI" id="CHEBI:18420"/>
    </cofactor>
</comment>
<keyword evidence="10" id="KW-1185">Reference proteome</keyword>
<sequence>MHILSEVEFRFASSLIGLGQGHLFGHWPAPGFQDDDKHRFLNQAMHLNEDYPGGLREYIMNARQLLLKSKHGISSNAEFVPEIADGFSVEPRSTEILDFEREGYANMHQCAFVLVAGGLGERLGYSGIKVALPAEITTGRCFLQYYIDNVLALQSICDMSPGQKLPFIIMTSHETHQKTLDLLVRNNYFGADRSQFILVKQGEVPAIVDTGGHLALNSDDNYQLMTKPHGHGDVHRLLYTTGVAKNLVDAGYKWIYFFQDTNVLAFKPLPACLGISAKHNLDVNTMAVPRKAGDACGAIMKLRRPDGTSLINNVEYNEVQDLLGDKMDYDPKLGESPYPGNTNQIIFKLSSYLQALVESNGKVPEFVNPKYENSDKTSFQTPTRLECMMQDFPKVFPEKMKPEISFVKMKRWFSYSPVKNSVAKGVSLASVNLPPMTASTGEADVYICNRELLRIAGVEVQDAAVTVFNGIPIVAGPRVILAPSFAVGVGDVIHKVKGGRISSKSTLIVSGPDVFIEDLDLDGTLIVKAVPGARVKLTGLTVKNKGWALEQLKSGGSRVPPEELRVRGYQLRKYEQRVLEFTEAGDYEVRT</sequence>
<dbReference type="GeneID" id="17305417"/>
<comment type="cofactor">
    <cofactor evidence="1">
        <name>Mn(2+)</name>
        <dbReference type="ChEBI" id="CHEBI:29035"/>
    </cofactor>
</comment>
<evidence type="ECO:0000313" key="10">
    <source>
        <dbReference type="Proteomes" id="UP000011087"/>
    </source>
</evidence>
<evidence type="ECO:0000256" key="7">
    <source>
        <dbReference type="ARBA" id="ARBA00048259"/>
    </source>
</evidence>
<dbReference type="STRING" id="905079.L1JL88"/>
<dbReference type="FunFam" id="2.160.10.30:FF:000001">
    <property type="entry name" value="UDP-sugar pyrophosphorylase"/>
    <property type="match status" value="1"/>
</dbReference>
<name>L1JL88_GUITC</name>
<dbReference type="PaxDb" id="55529-EKX48855"/>
<gene>
    <name evidence="8" type="ORF">GUITHDRAFT_157482</name>
</gene>
<dbReference type="OrthoDB" id="532420at2759"/>
<comment type="catalytic activity">
    <reaction evidence="7">
        <text>a monosaccharide 1-phosphate + UTP + H(+) = a UDP-monosaccharide + diphosphate</text>
        <dbReference type="Rhea" id="RHEA:13205"/>
        <dbReference type="ChEBI" id="CHEBI:15378"/>
        <dbReference type="ChEBI" id="CHEBI:33019"/>
        <dbReference type="ChEBI" id="CHEBI:46398"/>
        <dbReference type="ChEBI" id="CHEBI:140358"/>
        <dbReference type="ChEBI" id="CHEBI:140359"/>
        <dbReference type="EC" id="2.7.7.64"/>
    </reaction>
</comment>
<comment type="similarity">
    <text evidence="5">Belongs to the USP family.</text>
</comment>
<dbReference type="EnsemblProtists" id="EKX48855">
    <property type="protein sequence ID" value="EKX48855"/>
    <property type="gene ID" value="GUITHDRAFT_157482"/>
</dbReference>
<evidence type="ECO:0000256" key="2">
    <source>
        <dbReference type="ARBA" id="ARBA00001946"/>
    </source>
</evidence>
<dbReference type="Pfam" id="PF01704">
    <property type="entry name" value="UDPGP"/>
    <property type="match status" value="1"/>
</dbReference>
<dbReference type="GO" id="GO:0003977">
    <property type="term" value="F:UDP-N-acetylglucosamine diphosphorylase activity"/>
    <property type="evidence" value="ECO:0007669"/>
    <property type="project" value="TreeGrafter"/>
</dbReference>
<dbReference type="PANTHER" id="PTHR11952">
    <property type="entry name" value="UDP- GLUCOSE PYROPHOSPHORYLASE"/>
    <property type="match status" value="1"/>
</dbReference>
<dbReference type="KEGG" id="gtt:GUITHDRAFT_157482"/>
<protein>
    <recommendedName>
        <fullName evidence="6">UTP-monosaccharide-1-phosphate uridylyltransferase</fullName>
        <ecNumber evidence="6">2.7.7.64</ecNumber>
    </recommendedName>
</protein>
<reference evidence="10" key="2">
    <citation type="submission" date="2012-11" db="EMBL/GenBank/DDBJ databases">
        <authorList>
            <person name="Kuo A."/>
            <person name="Curtis B.A."/>
            <person name="Tanifuji G."/>
            <person name="Burki F."/>
            <person name="Gruber A."/>
            <person name="Irimia M."/>
            <person name="Maruyama S."/>
            <person name="Arias M.C."/>
            <person name="Ball S.G."/>
            <person name="Gile G.H."/>
            <person name="Hirakawa Y."/>
            <person name="Hopkins J.F."/>
            <person name="Rensing S.A."/>
            <person name="Schmutz J."/>
            <person name="Symeonidi A."/>
            <person name="Elias M."/>
            <person name="Eveleigh R.J."/>
            <person name="Herman E.K."/>
            <person name="Klute M.J."/>
            <person name="Nakayama T."/>
            <person name="Obornik M."/>
            <person name="Reyes-Prieto A."/>
            <person name="Armbrust E.V."/>
            <person name="Aves S.J."/>
            <person name="Beiko R.G."/>
            <person name="Coutinho P."/>
            <person name="Dacks J.B."/>
            <person name="Durnford D.G."/>
            <person name="Fast N.M."/>
            <person name="Green B.R."/>
            <person name="Grisdale C."/>
            <person name="Hempe F."/>
            <person name="Henrissat B."/>
            <person name="Hoppner M.P."/>
            <person name="Ishida K.-I."/>
            <person name="Kim E."/>
            <person name="Koreny L."/>
            <person name="Kroth P.G."/>
            <person name="Liu Y."/>
            <person name="Malik S.-B."/>
            <person name="Maier U.G."/>
            <person name="McRose D."/>
            <person name="Mock T."/>
            <person name="Neilson J.A."/>
            <person name="Onodera N.T."/>
            <person name="Poole A.M."/>
            <person name="Pritham E.J."/>
            <person name="Richards T.A."/>
            <person name="Rocap G."/>
            <person name="Roy S.W."/>
            <person name="Sarai C."/>
            <person name="Schaack S."/>
            <person name="Shirato S."/>
            <person name="Slamovits C.H."/>
            <person name="Spencer D.F."/>
            <person name="Suzuki S."/>
            <person name="Worden A.Z."/>
            <person name="Zauner S."/>
            <person name="Barry K."/>
            <person name="Bell C."/>
            <person name="Bharti A.K."/>
            <person name="Crow J.A."/>
            <person name="Grimwood J."/>
            <person name="Kramer R."/>
            <person name="Lindquist E."/>
            <person name="Lucas S."/>
            <person name="Salamov A."/>
            <person name="McFadden G.I."/>
            <person name="Lane C.E."/>
            <person name="Keeling P.J."/>
            <person name="Gray M.W."/>
            <person name="Grigoriev I.V."/>
            <person name="Archibald J.M."/>
        </authorList>
    </citation>
    <scope>NUCLEOTIDE SEQUENCE</scope>
    <source>
        <strain evidence="10">CCMP2712</strain>
    </source>
</reference>
<dbReference type="GO" id="GO:0006048">
    <property type="term" value="P:UDP-N-acetylglucosamine biosynthetic process"/>
    <property type="evidence" value="ECO:0007669"/>
    <property type="project" value="TreeGrafter"/>
</dbReference>
<dbReference type="InterPro" id="IPR029044">
    <property type="entry name" value="Nucleotide-diphossugar_trans"/>
</dbReference>
<dbReference type="Gene3D" id="2.160.10.30">
    <property type="match status" value="1"/>
</dbReference>
<dbReference type="eggNOG" id="KOG2388">
    <property type="taxonomic scope" value="Eukaryota"/>
</dbReference>
<evidence type="ECO:0000256" key="6">
    <source>
        <dbReference type="ARBA" id="ARBA00039080"/>
    </source>
</evidence>
<evidence type="ECO:0000256" key="4">
    <source>
        <dbReference type="ARBA" id="ARBA00022695"/>
    </source>
</evidence>
<proteinExistence type="inferred from homology"/>
<dbReference type="GO" id="GO:0051748">
    <property type="term" value="F:UTP-monosaccharide-1-phosphate uridylyltransferase activity"/>
    <property type="evidence" value="ECO:0007669"/>
    <property type="project" value="UniProtKB-EC"/>
</dbReference>
<dbReference type="InterPro" id="IPR002618">
    <property type="entry name" value="UDPGP_fam"/>
</dbReference>